<dbReference type="CDD" id="cd00885">
    <property type="entry name" value="cinA"/>
    <property type="match status" value="1"/>
</dbReference>
<dbReference type="HOGENOM" id="CLU_030805_0_2_5"/>
<proteinExistence type="predicted"/>
<accession>D8JUG6</accession>
<sequence length="243" mass="25839">MGGERIVTAAVLIIGDEILSGRTKDRNGGAIAEHLTSIGIRLKEVRVVPDDEAEICAAVNALRSRYDYLFTTGGIGPTHDDITADSIAKACGVTIDVDPRAEKLLAENYARRGLALTPARLRMARIPAGASLIVNPLSGAPGFRIGNVIVMAGVPEIMQAMLEAVTPELETGDKVLSITIAVDRPESEIADVFSAHQQRYRDVAMGSYPRMRDGKPVSDLVLRSANADHLSEAAETLKAALGV</sequence>
<evidence type="ECO:0000313" key="3">
    <source>
        <dbReference type="Proteomes" id="UP000002033"/>
    </source>
</evidence>
<protein>
    <submittedName>
        <fullName evidence="2">Molybdopterin binding domain protein</fullName>
    </submittedName>
</protein>
<dbReference type="InterPro" id="IPR056596">
    <property type="entry name" value="FLAD1_M"/>
</dbReference>
<dbReference type="Proteomes" id="UP000002033">
    <property type="component" value="Chromosome"/>
</dbReference>
<dbReference type="PANTHER" id="PTHR13939:SF0">
    <property type="entry name" value="NMN AMIDOHYDROLASE-LIKE PROTEIN YFAY"/>
    <property type="match status" value="1"/>
</dbReference>
<name>D8JUG6_HYPDA</name>
<keyword evidence="3" id="KW-1185">Reference proteome</keyword>
<gene>
    <name evidence="2" type="ordered locus">Hden_0942</name>
</gene>
<dbReference type="RefSeq" id="WP_013214971.1">
    <property type="nucleotide sequence ID" value="NC_014313.1"/>
</dbReference>
<dbReference type="SMART" id="SM00852">
    <property type="entry name" value="MoCF_biosynth"/>
    <property type="match status" value="1"/>
</dbReference>
<dbReference type="EMBL" id="CP002083">
    <property type="protein sequence ID" value="ADJ22756.1"/>
    <property type="molecule type" value="Genomic_DNA"/>
</dbReference>
<dbReference type="KEGG" id="hdn:Hden_0942"/>
<dbReference type="SUPFAM" id="SSF53218">
    <property type="entry name" value="Molybdenum cofactor biosynthesis proteins"/>
    <property type="match status" value="1"/>
</dbReference>
<evidence type="ECO:0000259" key="1">
    <source>
        <dbReference type="SMART" id="SM00852"/>
    </source>
</evidence>
<dbReference type="Pfam" id="PF00994">
    <property type="entry name" value="MoCF_biosynth"/>
    <property type="match status" value="1"/>
</dbReference>
<feature type="domain" description="MoaB/Mog" evidence="1">
    <location>
        <begin position="10"/>
        <end position="172"/>
    </location>
</feature>
<dbReference type="InterPro" id="IPR001453">
    <property type="entry name" value="MoaB/Mog_dom"/>
</dbReference>
<dbReference type="STRING" id="582899.Hden_0942"/>
<organism evidence="2 3">
    <name type="scientific">Hyphomicrobium denitrificans (strain ATCC 51888 / DSM 1869 / NCIMB 11706 / TK 0415)</name>
    <dbReference type="NCBI Taxonomy" id="582899"/>
    <lineage>
        <taxon>Bacteria</taxon>
        <taxon>Pseudomonadati</taxon>
        <taxon>Pseudomonadota</taxon>
        <taxon>Alphaproteobacteria</taxon>
        <taxon>Hyphomicrobiales</taxon>
        <taxon>Hyphomicrobiaceae</taxon>
        <taxon>Hyphomicrobium</taxon>
    </lineage>
</organism>
<dbReference type="OrthoDB" id="9801454at2"/>
<dbReference type="Pfam" id="PF24102">
    <property type="entry name" value="FLAD1_M"/>
    <property type="match status" value="1"/>
</dbReference>
<dbReference type="PANTHER" id="PTHR13939">
    <property type="entry name" value="NICOTINAMIDE-NUCLEOTIDE AMIDOHYDROLASE PNCC"/>
    <property type="match status" value="1"/>
</dbReference>
<dbReference type="eggNOG" id="COG1058">
    <property type="taxonomic scope" value="Bacteria"/>
</dbReference>
<dbReference type="InterPro" id="IPR036425">
    <property type="entry name" value="MoaB/Mog-like_dom_sf"/>
</dbReference>
<dbReference type="InterPro" id="IPR050101">
    <property type="entry name" value="CinA"/>
</dbReference>
<reference evidence="3" key="1">
    <citation type="journal article" date="2011" name="J. Bacteriol.">
        <title>Genome sequences of eight morphologically diverse alphaproteobacteria.</title>
        <authorList>
            <consortium name="US DOE Joint Genome Institute"/>
            <person name="Brown P.J."/>
            <person name="Kysela D.T."/>
            <person name="Buechlein A."/>
            <person name="Hemmerich C."/>
            <person name="Brun Y.V."/>
        </authorList>
    </citation>
    <scope>NUCLEOTIDE SEQUENCE [LARGE SCALE GENOMIC DNA]</scope>
    <source>
        <strain evidence="3">ATCC 51888 / DSM 1869 / NCIB 11706 / TK 0415</strain>
    </source>
</reference>
<evidence type="ECO:0000313" key="2">
    <source>
        <dbReference type="EMBL" id="ADJ22756.1"/>
    </source>
</evidence>
<dbReference type="AlphaFoldDB" id="D8JUG6"/>
<dbReference type="Gene3D" id="3.40.980.10">
    <property type="entry name" value="MoaB/Mog-like domain"/>
    <property type="match status" value="1"/>
</dbReference>